<comment type="caution">
    <text evidence="4">The sequence shown here is derived from an EMBL/GenBank/DDBJ whole genome shotgun (WGS) entry which is preliminary data.</text>
</comment>
<dbReference type="InterPro" id="IPR051331">
    <property type="entry name" value="Chorismate_mutase-related"/>
</dbReference>
<dbReference type="InterPro" id="IPR002701">
    <property type="entry name" value="CM_II_prokaryot"/>
</dbReference>
<dbReference type="GO" id="GO:0046417">
    <property type="term" value="P:chorismate metabolic process"/>
    <property type="evidence" value="ECO:0007669"/>
    <property type="project" value="InterPro"/>
</dbReference>
<dbReference type="GO" id="GO:0004106">
    <property type="term" value="F:chorismate mutase activity"/>
    <property type="evidence" value="ECO:0007669"/>
    <property type="project" value="UniProtKB-EC"/>
</dbReference>
<dbReference type="InterPro" id="IPR036263">
    <property type="entry name" value="Chorismate_II_sf"/>
</dbReference>
<dbReference type="PROSITE" id="PS51168">
    <property type="entry name" value="CHORISMATE_MUT_2"/>
    <property type="match status" value="1"/>
</dbReference>
<evidence type="ECO:0000256" key="2">
    <source>
        <dbReference type="ARBA" id="ARBA00023235"/>
    </source>
</evidence>
<dbReference type="Proteomes" id="UP000506160">
    <property type="component" value="Unassembled WGS sequence"/>
</dbReference>
<dbReference type="Gene3D" id="1.20.59.10">
    <property type="entry name" value="Chorismate mutase"/>
    <property type="match status" value="1"/>
</dbReference>
<evidence type="ECO:0000313" key="5">
    <source>
        <dbReference type="Proteomes" id="UP000506160"/>
    </source>
</evidence>
<sequence length="88" mass="10559">MLEETRRKIDDIDSEIVTLFEKRMDAVNEIARIKKAHNLAIFDTDREKTVIENAQNRLKNPEYKMAVAEFFQHMMQTTKTYQRQIIKK</sequence>
<dbReference type="InterPro" id="IPR036979">
    <property type="entry name" value="CM_dom_sf"/>
</dbReference>
<proteinExistence type="predicted"/>
<dbReference type="SMART" id="SM00830">
    <property type="entry name" value="CM_2"/>
    <property type="match status" value="1"/>
</dbReference>
<dbReference type="AlphaFoldDB" id="A0AB94ICT0"/>
<reference evidence="4 5" key="1">
    <citation type="journal article" date="2014" name="Appl. Environ. Microbiol.">
        <title>Genomic features of a bumble bee symbiont reflect its host environment.</title>
        <authorList>
            <person name="Martinson V.G."/>
            <person name="Magoc T."/>
            <person name="Koch H."/>
            <person name="Salzberg S.L."/>
            <person name="Moran N.A."/>
        </authorList>
    </citation>
    <scope>NUCLEOTIDE SEQUENCE [LARGE SCALE GENOMIC DNA]</scope>
    <source>
        <strain evidence="4 5">Bimp</strain>
    </source>
</reference>
<dbReference type="InterPro" id="IPR011279">
    <property type="entry name" value="Chorismate_mutase_GmP"/>
</dbReference>
<name>A0AB94ICT0_9GAMM</name>
<evidence type="ECO:0000259" key="3">
    <source>
        <dbReference type="PROSITE" id="PS51168"/>
    </source>
</evidence>
<dbReference type="NCBIfam" id="TIGR01805">
    <property type="entry name" value="CM_mono_grmpos"/>
    <property type="match status" value="1"/>
</dbReference>
<feature type="domain" description="Chorismate mutase" evidence="3">
    <location>
        <begin position="1"/>
        <end position="86"/>
    </location>
</feature>
<dbReference type="Pfam" id="PF01817">
    <property type="entry name" value="CM_2"/>
    <property type="match status" value="1"/>
</dbReference>
<dbReference type="SUPFAM" id="SSF48600">
    <property type="entry name" value="Chorismate mutase II"/>
    <property type="match status" value="1"/>
</dbReference>
<organism evidence="4 5">
    <name type="scientific">Candidatus Schmidhempelia bombi str. Bimp</name>
    <dbReference type="NCBI Taxonomy" id="1387197"/>
    <lineage>
        <taxon>Bacteria</taxon>
        <taxon>Pseudomonadati</taxon>
        <taxon>Pseudomonadota</taxon>
        <taxon>Gammaproteobacteria</taxon>
        <taxon>Orbales</taxon>
        <taxon>Orbaceae</taxon>
        <taxon>Candidatus Schmidhempelia</taxon>
    </lineage>
</organism>
<accession>A0AB94ICT0</accession>
<dbReference type="PANTHER" id="PTHR38041:SF1">
    <property type="entry name" value="CHORISMATE MUTASE"/>
    <property type="match status" value="1"/>
</dbReference>
<dbReference type="EMBL" id="AWGA01000049">
    <property type="protein sequence ID" value="TEA27230.1"/>
    <property type="molecule type" value="Genomic_DNA"/>
</dbReference>
<dbReference type="PANTHER" id="PTHR38041">
    <property type="entry name" value="CHORISMATE MUTASE"/>
    <property type="match status" value="1"/>
</dbReference>
<protein>
    <recommendedName>
        <fullName evidence="1">chorismate mutase</fullName>
        <ecNumber evidence="1">5.4.99.5</ecNumber>
    </recommendedName>
</protein>
<keyword evidence="2 4" id="KW-0413">Isomerase</keyword>
<gene>
    <name evidence="4" type="ORF">O970_04685</name>
</gene>
<dbReference type="EC" id="5.4.99.5" evidence="1"/>
<evidence type="ECO:0000256" key="1">
    <source>
        <dbReference type="ARBA" id="ARBA00012404"/>
    </source>
</evidence>
<evidence type="ECO:0000313" key="4">
    <source>
        <dbReference type="EMBL" id="TEA27230.1"/>
    </source>
</evidence>
<dbReference type="GO" id="GO:0009697">
    <property type="term" value="P:salicylic acid biosynthetic process"/>
    <property type="evidence" value="ECO:0007669"/>
    <property type="project" value="TreeGrafter"/>
</dbReference>
<dbReference type="RefSeq" id="WP_024495994.1">
    <property type="nucleotide sequence ID" value="NZ_AWGA01000049.1"/>
</dbReference>
<keyword evidence="5" id="KW-1185">Reference proteome</keyword>